<gene>
    <name evidence="2" type="ORF">C1I63_03825</name>
</gene>
<evidence type="ECO:0000313" key="3">
    <source>
        <dbReference type="Proteomes" id="UP000241085"/>
    </source>
</evidence>
<name>A0A2T4URA3_9MICO</name>
<feature type="region of interest" description="Disordered" evidence="1">
    <location>
        <begin position="89"/>
        <end position="121"/>
    </location>
</feature>
<dbReference type="Proteomes" id="UP000241085">
    <property type="component" value="Unassembled WGS sequence"/>
</dbReference>
<evidence type="ECO:0000313" key="2">
    <source>
        <dbReference type="EMBL" id="PTL72053.1"/>
    </source>
</evidence>
<organism evidence="2 3">
    <name type="scientific">Rathayibacter caricis DSM 15933</name>
    <dbReference type="NCBI Taxonomy" id="1328867"/>
    <lineage>
        <taxon>Bacteria</taxon>
        <taxon>Bacillati</taxon>
        <taxon>Actinomycetota</taxon>
        <taxon>Actinomycetes</taxon>
        <taxon>Micrococcales</taxon>
        <taxon>Microbacteriaceae</taxon>
        <taxon>Rathayibacter</taxon>
    </lineage>
</organism>
<comment type="caution">
    <text evidence="2">The sequence shown here is derived from an EMBL/GenBank/DDBJ whole genome shotgun (WGS) entry which is preliminary data.</text>
</comment>
<sequence length="121" mass="12878">MERIHYAGSSVLTGSAIARSLVHYAEALALRRGSAAVEIPVRREDGGLGTAALLIGPASQLLSEPEESDAEEIVDEELVARMTREAGRLGVSHPVAEPADSESALHLPDLDFTGFDDDEVR</sequence>
<reference evidence="2 3" key="1">
    <citation type="submission" date="2018-03" db="EMBL/GenBank/DDBJ databases">
        <title>Bacteriophage NCPPB3778 and a type I-E CRISPR drive the evolution of the US Biological Select Agent, Rathayibacter toxicus.</title>
        <authorList>
            <person name="Davis E.W.II."/>
            <person name="Tabima J.F."/>
            <person name="Weisberg A.J."/>
            <person name="Dantas Lopes L."/>
            <person name="Wiseman M.S."/>
            <person name="Wiseman M.S."/>
            <person name="Pupko T."/>
            <person name="Belcher M.S."/>
            <person name="Sechler A.J."/>
            <person name="Tancos M.A."/>
            <person name="Schroeder B.K."/>
            <person name="Murray T.D."/>
            <person name="Luster D.G."/>
            <person name="Schneider W.L."/>
            <person name="Rogers E."/>
            <person name="Andreote F.D."/>
            <person name="Grunwald N.J."/>
            <person name="Putnam M.L."/>
            <person name="Chang J.H."/>
        </authorList>
    </citation>
    <scope>NUCLEOTIDE SEQUENCE [LARGE SCALE GENOMIC DNA]</scope>
    <source>
        <strain evidence="2 3">DSM 15933</strain>
    </source>
</reference>
<proteinExistence type="predicted"/>
<evidence type="ECO:0000256" key="1">
    <source>
        <dbReference type="SAM" id="MobiDB-lite"/>
    </source>
</evidence>
<protein>
    <submittedName>
        <fullName evidence="2">Uncharacterized protein</fullName>
    </submittedName>
</protein>
<keyword evidence="3" id="KW-1185">Reference proteome</keyword>
<dbReference type="RefSeq" id="WP_107573836.1">
    <property type="nucleotide sequence ID" value="NZ_PZPL01000001.1"/>
</dbReference>
<dbReference type="AlphaFoldDB" id="A0A2T4URA3"/>
<accession>A0A2T4URA3</accession>
<dbReference type="EMBL" id="PZPL01000001">
    <property type="protein sequence ID" value="PTL72053.1"/>
    <property type="molecule type" value="Genomic_DNA"/>
</dbReference>